<gene>
    <name evidence="2" type="ORF">ACFSJH_15410</name>
</gene>
<dbReference type="RefSeq" id="WP_377773975.1">
    <property type="nucleotide sequence ID" value="NZ_JBHUHO010000034.1"/>
</dbReference>
<reference evidence="3" key="1">
    <citation type="journal article" date="2019" name="Int. J. Syst. Evol. Microbiol.">
        <title>The Global Catalogue of Microorganisms (GCM) 10K type strain sequencing project: providing services to taxonomists for standard genome sequencing and annotation.</title>
        <authorList>
            <consortium name="The Broad Institute Genomics Platform"/>
            <consortium name="The Broad Institute Genome Sequencing Center for Infectious Disease"/>
            <person name="Wu L."/>
            <person name="Ma J."/>
        </authorList>
    </citation>
    <scope>NUCLEOTIDE SEQUENCE [LARGE SCALE GENOMIC DNA]</scope>
    <source>
        <strain evidence="3">GH52</strain>
    </source>
</reference>
<evidence type="ECO:0000313" key="2">
    <source>
        <dbReference type="EMBL" id="MFD2117117.1"/>
    </source>
</evidence>
<evidence type="ECO:0000313" key="3">
    <source>
        <dbReference type="Proteomes" id="UP001597362"/>
    </source>
</evidence>
<dbReference type="Pfam" id="PF12730">
    <property type="entry name" value="ABC2_membrane_4"/>
    <property type="match status" value="1"/>
</dbReference>
<feature type="transmembrane region" description="Helical" evidence="1">
    <location>
        <begin position="60"/>
        <end position="77"/>
    </location>
</feature>
<feature type="transmembrane region" description="Helical" evidence="1">
    <location>
        <begin position="144"/>
        <end position="165"/>
    </location>
</feature>
<keyword evidence="1" id="KW-0472">Membrane</keyword>
<evidence type="ECO:0000256" key="1">
    <source>
        <dbReference type="SAM" id="Phobius"/>
    </source>
</evidence>
<dbReference type="EMBL" id="JBHUHO010000034">
    <property type="protein sequence ID" value="MFD2117117.1"/>
    <property type="molecule type" value="Genomic_DNA"/>
</dbReference>
<accession>A0ABW4YNF6</accession>
<dbReference type="PANTHER" id="PTHR37305:SF1">
    <property type="entry name" value="MEMBRANE PROTEIN"/>
    <property type="match status" value="1"/>
</dbReference>
<sequence length="251" mass="28277">MILLIKNELMKLHASKKIALVLSILIALPLALLVLIKSWMPLRERYESYLEYVLLNLNTVYFLLTIAGILLASKIISDEIQQGTIKQLLLRPHSRPKILLSKYVAILLILFSGYFLVVIISIALGLPLFGADDAARSIGDVMQLVLFKGIATIFYTTLAFMLSIVWKSSVLPLTSSIILFLLNSFVTKLIAMVFKKYAGFVVLTQLDLQIYSTVNMGYPYFSMLTAALYVVFHIVLFLIITSITFNKQDML</sequence>
<organism evidence="2 3">
    <name type="scientific">Paenibacillus yanchengensis</name>
    <dbReference type="NCBI Taxonomy" id="2035833"/>
    <lineage>
        <taxon>Bacteria</taxon>
        <taxon>Bacillati</taxon>
        <taxon>Bacillota</taxon>
        <taxon>Bacilli</taxon>
        <taxon>Bacillales</taxon>
        <taxon>Paenibacillaceae</taxon>
        <taxon>Paenibacillus</taxon>
    </lineage>
</organism>
<name>A0ABW4YNF6_9BACL</name>
<feature type="transmembrane region" description="Helical" evidence="1">
    <location>
        <begin position="177"/>
        <end position="198"/>
    </location>
</feature>
<comment type="caution">
    <text evidence="2">The sequence shown here is derived from an EMBL/GenBank/DDBJ whole genome shotgun (WGS) entry which is preliminary data.</text>
</comment>
<dbReference type="Proteomes" id="UP001597362">
    <property type="component" value="Unassembled WGS sequence"/>
</dbReference>
<feature type="transmembrane region" description="Helical" evidence="1">
    <location>
        <begin position="98"/>
        <end position="124"/>
    </location>
</feature>
<feature type="transmembrane region" description="Helical" evidence="1">
    <location>
        <begin position="20"/>
        <end position="40"/>
    </location>
</feature>
<protein>
    <submittedName>
        <fullName evidence="2">ABC transporter permease</fullName>
    </submittedName>
</protein>
<feature type="transmembrane region" description="Helical" evidence="1">
    <location>
        <begin position="218"/>
        <end position="245"/>
    </location>
</feature>
<keyword evidence="1" id="KW-1133">Transmembrane helix</keyword>
<keyword evidence="3" id="KW-1185">Reference proteome</keyword>
<keyword evidence="1" id="KW-0812">Transmembrane</keyword>
<proteinExistence type="predicted"/>
<dbReference type="PANTHER" id="PTHR37305">
    <property type="entry name" value="INTEGRAL MEMBRANE PROTEIN-RELATED"/>
    <property type="match status" value="1"/>
</dbReference>